<dbReference type="InterPro" id="IPR027417">
    <property type="entry name" value="P-loop_NTPase"/>
</dbReference>
<dbReference type="PANTHER" id="PTHR12873:SF0">
    <property type="entry name" value="TWINKLE MTDNA HELICASE"/>
    <property type="match status" value="1"/>
</dbReference>
<evidence type="ECO:0000256" key="1">
    <source>
        <dbReference type="SAM" id="MobiDB-lite"/>
    </source>
</evidence>
<dbReference type="InterPro" id="IPR006171">
    <property type="entry name" value="TOPRIM_dom"/>
</dbReference>
<sequence length="608" mass="69965">MSTFNIQNWDLINTNKTSGTAKLKCPACTDTRKNKQDRSLYVNFNSGVGKCFNDGCSALFFKDSIEKSIVKENYTLPEQTWKNYTNLSDNLVKHIETERKINQYTLNHFNVTEEKYYQPALSKEVNNVVFNYFEGDVLVNKKYRSGNKKFTQSKNGKPIFYNINSIIGETECYITEGEYDVLALYEIGIKNAISIPNGANDNDNYWQNSEKYLKDIKRFYIATDNDESGNNVAEKIAQRLGRYRCERVLFEGKDANEDLKAGILNKTIYNTEKYPVAGTFKVSDVIENIFSLYENGLPETISPKHYCFGNIKEVFSVMKGHLVVGTGIPSHGKSNFTEWYVLNLVKDYNFKASFFSPEHHPFELHHTTFIEKTFGKSFWYGNDECPRISKNEIAQYQIWAEEKIYLTGTENGEFPTWDWLFEKMKEQIFNYGIDIFVIDAFNKLGFNEKGNKLDLINSVLTKLTMFAQMNNVIVFLVAHPTKMQKGSDGLYASPTLYDVSGSSDFRNQTHDGFSVYRFFGDEENEPKTVFENLKTKMKFQGTIGGLVEYDYHIPSGRYYAKGTQVPTFNLIESGIIEIEENEPEYKIQPVTPQDAFGNPYDDNSDVPF</sequence>
<name>A0A6B9L9E0_9CAUD</name>
<dbReference type="Gene3D" id="3.40.1360.10">
    <property type="match status" value="1"/>
</dbReference>
<feature type="region of interest" description="Disordered" evidence="1">
    <location>
        <begin position="589"/>
        <end position="608"/>
    </location>
</feature>
<evidence type="ECO:0000313" key="4">
    <source>
        <dbReference type="Proteomes" id="UP000464173"/>
    </source>
</evidence>
<gene>
    <name evidence="3" type="ORF">filifjonk91_gp040</name>
</gene>
<dbReference type="PANTHER" id="PTHR12873">
    <property type="entry name" value="T7-LIKE MITOCHONDRIAL DNA HELICASE"/>
    <property type="match status" value="1"/>
</dbReference>
<dbReference type="SUPFAM" id="SSF56731">
    <property type="entry name" value="DNA primase core"/>
    <property type="match status" value="1"/>
</dbReference>
<dbReference type="GO" id="GO:0043139">
    <property type="term" value="F:5'-3' DNA helicase activity"/>
    <property type="evidence" value="ECO:0007669"/>
    <property type="project" value="InterPro"/>
</dbReference>
<organism evidence="3 4">
    <name type="scientific">Flavobacterium phage vB_FspS_filifjonk9-1</name>
    <dbReference type="NCBI Taxonomy" id="2686245"/>
    <lineage>
        <taxon>Viruses</taxon>
        <taxon>Duplodnaviria</taxon>
        <taxon>Heunggongvirae</taxon>
        <taxon>Uroviricota</taxon>
        <taxon>Caudoviricetes</taxon>
        <taxon>Muminvirus</taxon>
        <taxon>Muminvirus filifjonk</taxon>
    </lineage>
</organism>
<feature type="domain" description="Toprim" evidence="2">
    <location>
        <begin position="170"/>
        <end position="245"/>
    </location>
</feature>
<dbReference type="SUPFAM" id="SSF52540">
    <property type="entry name" value="P-loop containing nucleoside triphosphate hydrolases"/>
    <property type="match status" value="1"/>
</dbReference>
<dbReference type="Gene3D" id="3.40.50.300">
    <property type="entry name" value="P-loop containing nucleotide triphosphate hydrolases"/>
    <property type="match status" value="1"/>
</dbReference>
<evidence type="ECO:0000313" key="3">
    <source>
        <dbReference type="EMBL" id="QHB38657.1"/>
    </source>
</evidence>
<keyword evidence="4" id="KW-1185">Reference proteome</keyword>
<protein>
    <submittedName>
        <fullName evidence="3">Primase</fullName>
    </submittedName>
</protein>
<proteinExistence type="predicted"/>
<dbReference type="EMBL" id="MN812206">
    <property type="protein sequence ID" value="QHB38657.1"/>
    <property type="molecule type" value="Genomic_DNA"/>
</dbReference>
<dbReference type="SMART" id="SM00493">
    <property type="entry name" value="TOPRIM"/>
    <property type="match status" value="1"/>
</dbReference>
<dbReference type="InterPro" id="IPR034154">
    <property type="entry name" value="TOPRIM_DnaG/twinkle"/>
</dbReference>
<reference evidence="3 4" key="1">
    <citation type="journal article" date="2020" name="Viruses">
        <title>Diversity and Host Interactions Among Virulent and Temperate Baltic Sea Flavobacterium Phages.</title>
        <authorList>
            <person name="Nilsson E."/>
            <person name="Bayfield O.W."/>
            <person name="Lundin D."/>
            <person name="Antson A.A."/>
            <person name="Holmfeldt K."/>
        </authorList>
    </citation>
    <scope>NUCLEOTIDE SEQUENCE [LARGE SCALE GENOMIC DNA]</scope>
</reference>
<dbReference type="Pfam" id="PF13155">
    <property type="entry name" value="Toprim_2"/>
    <property type="match status" value="1"/>
</dbReference>
<dbReference type="Proteomes" id="UP000464173">
    <property type="component" value="Segment"/>
</dbReference>
<evidence type="ECO:0000259" key="2">
    <source>
        <dbReference type="SMART" id="SM00493"/>
    </source>
</evidence>
<dbReference type="GO" id="GO:0003697">
    <property type="term" value="F:single-stranded DNA binding"/>
    <property type="evidence" value="ECO:0007669"/>
    <property type="project" value="InterPro"/>
</dbReference>
<dbReference type="CDD" id="cd01029">
    <property type="entry name" value="TOPRIM_primases"/>
    <property type="match status" value="1"/>
</dbReference>
<accession>A0A6B9L9E0</accession>
<dbReference type="InterPro" id="IPR027032">
    <property type="entry name" value="Twinkle-like"/>
</dbReference>